<organism evidence="1 2">
    <name type="scientific">Colletotrichum godetiae</name>
    <dbReference type="NCBI Taxonomy" id="1209918"/>
    <lineage>
        <taxon>Eukaryota</taxon>
        <taxon>Fungi</taxon>
        <taxon>Dikarya</taxon>
        <taxon>Ascomycota</taxon>
        <taxon>Pezizomycotina</taxon>
        <taxon>Sordariomycetes</taxon>
        <taxon>Hypocreomycetidae</taxon>
        <taxon>Glomerellales</taxon>
        <taxon>Glomerellaceae</taxon>
        <taxon>Colletotrichum</taxon>
        <taxon>Colletotrichum acutatum species complex</taxon>
    </lineage>
</organism>
<reference evidence="1" key="1">
    <citation type="submission" date="2021-06" db="EMBL/GenBank/DDBJ databases">
        <title>Comparative genomics, transcriptomics and evolutionary studies reveal genomic signatures of adaptation to plant cell wall in hemibiotrophic fungi.</title>
        <authorList>
            <consortium name="DOE Joint Genome Institute"/>
            <person name="Baroncelli R."/>
            <person name="Diaz J.F."/>
            <person name="Benocci T."/>
            <person name="Peng M."/>
            <person name="Battaglia E."/>
            <person name="Haridas S."/>
            <person name="Andreopoulos W."/>
            <person name="Labutti K."/>
            <person name="Pangilinan J."/>
            <person name="Floch G.L."/>
            <person name="Makela M.R."/>
            <person name="Henrissat B."/>
            <person name="Grigoriev I.V."/>
            <person name="Crouch J.A."/>
            <person name="De Vries R.P."/>
            <person name="Sukno S.A."/>
            <person name="Thon M.R."/>
        </authorList>
    </citation>
    <scope>NUCLEOTIDE SEQUENCE</scope>
    <source>
        <strain evidence="1">CBS 193.32</strain>
    </source>
</reference>
<dbReference type="GeneID" id="85458745"/>
<keyword evidence="2" id="KW-1185">Reference proteome</keyword>
<evidence type="ECO:0000313" key="1">
    <source>
        <dbReference type="EMBL" id="KAK1688991.1"/>
    </source>
</evidence>
<gene>
    <name evidence="1" type="ORF">BDP55DRAFT_653832</name>
</gene>
<sequence>MHPTLGSEATLPHHRPSFESNLEFDQRLFPTQDQYPVCYFLCSTLVNPSVLENLIRIGEPVYSAARVRGDKYNALVDAPAYKTGCVEGHAFLNTNKDQEDALQCYETDIYEVGQCMIELEGQKEEKVRGLTLTFRFIGDTDP</sequence>
<dbReference type="Gene3D" id="3.10.490.10">
    <property type="entry name" value="Gamma-glutamyl cyclotransferase-like"/>
    <property type="match status" value="1"/>
</dbReference>
<dbReference type="RefSeq" id="XP_060432686.1">
    <property type="nucleotide sequence ID" value="XM_060574219.1"/>
</dbReference>
<dbReference type="Proteomes" id="UP001224890">
    <property type="component" value="Unassembled WGS sequence"/>
</dbReference>
<evidence type="ECO:0000313" key="2">
    <source>
        <dbReference type="Proteomes" id="UP001224890"/>
    </source>
</evidence>
<name>A0AAJ0EYT9_9PEZI</name>
<dbReference type="AlphaFoldDB" id="A0AAJ0EYT9"/>
<accession>A0AAJ0EYT9</accession>
<protein>
    <submittedName>
        <fullName evidence="1">Uncharacterized protein</fullName>
    </submittedName>
</protein>
<proteinExistence type="predicted"/>
<comment type="caution">
    <text evidence="1">The sequence shown here is derived from an EMBL/GenBank/DDBJ whole genome shotgun (WGS) entry which is preliminary data.</text>
</comment>
<dbReference type="EMBL" id="JAHMHR010000009">
    <property type="protein sequence ID" value="KAK1688991.1"/>
    <property type="molecule type" value="Genomic_DNA"/>
</dbReference>